<keyword evidence="9" id="KW-1185">Reference proteome</keyword>
<proteinExistence type="inferred from homology"/>
<organism evidence="8 9">
    <name type="scientific">Pallidibacillus thermolactis</name>
    <dbReference type="NCBI Taxonomy" id="251051"/>
    <lineage>
        <taxon>Bacteria</taxon>
        <taxon>Bacillati</taxon>
        <taxon>Bacillota</taxon>
        <taxon>Bacilli</taxon>
        <taxon>Bacillales</taxon>
        <taxon>Bacillaceae</taxon>
        <taxon>Pallidibacillus</taxon>
    </lineage>
</organism>
<dbReference type="InterPro" id="IPR001555">
    <property type="entry name" value="GART_AS"/>
</dbReference>
<reference evidence="8 9" key="1">
    <citation type="submission" date="2022-10" db="EMBL/GenBank/DDBJ databases">
        <title>Description of Fervidibacillus gen. nov. in the family Fervidibacillaceae fam. nov. with two species, Fervidibacillus albus sp. nov., and Fervidibacillus halotolerans sp. nov., isolated from tidal flat sediments.</title>
        <authorList>
            <person name="Kwon K.K."/>
            <person name="Yang S.-H."/>
        </authorList>
    </citation>
    <scope>NUCLEOTIDE SEQUENCE [LARGE SCALE GENOMIC DNA]</scope>
    <source>
        <strain evidence="8 9">DSM 23332</strain>
    </source>
</reference>
<dbReference type="SUPFAM" id="SSF53328">
    <property type="entry name" value="Formyltransferase"/>
    <property type="match status" value="1"/>
</dbReference>
<protein>
    <recommendedName>
        <fullName evidence="6">Phosphoribosylglycinamide formyltransferase</fullName>
        <ecNumber evidence="6">2.1.2.2</ecNumber>
    </recommendedName>
    <alternativeName>
        <fullName evidence="6">5'-phosphoribosylglycinamide transformylase</fullName>
    </alternativeName>
    <alternativeName>
        <fullName evidence="6">GAR transformylase</fullName>
        <shortName evidence="6">GART</shortName>
    </alternativeName>
</protein>
<comment type="similarity">
    <text evidence="4 6">Belongs to the GART family.</text>
</comment>
<dbReference type="Proteomes" id="UP001208656">
    <property type="component" value="Unassembled WGS sequence"/>
</dbReference>
<dbReference type="HAMAP" id="MF_01930">
    <property type="entry name" value="PurN"/>
    <property type="match status" value="1"/>
</dbReference>
<comment type="function">
    <text evidence="6">Catalyzes the transfer of a formyl group from 10-formyltetrahydrofolate to 5-phospho-ribosyl-glycinamide (GAR), producing 5-phospho-ribosyl-N-formylglycinamide (FGAR) and tetrahydrofolate.</text>
</comment>
<dbReference type="Gene3D" id="3.40.50.170">
    <property type="entry name" value="Formyl transferase, N-terminal domain"/>
    <property type="match status" value="1"/>
</dbReference>
<evidence type="ECO:0000256" key="1">
    <source>
        <dbReference type="ARBA" id="ARBA00005054"/>
    </source>
</evidence>
<dbReference type="InterPro" id="IPR036477">
    <property type="entry name" value="Formyl_transf_N_sf"/>
</dbReference>
<evidence type="ECO:0000313" key="9">
    <source>
        <dbReference type="Proteomes" id="UP001208656"/>
    </source>
</evidence>
<dbReference type="EC" id="2.1.2.2" evidence="6"/>
<evidence type="ECO:0000259" key="7">
    <source>
        <dbReference type="Pfam" id="PF00551"/>
    </source>
</evidence>
<dbReference type="PROSITE" id="PS00373">
    <property type="entry name" value="GART"/>
    <property type="match status" value="1"/>
</dbReference>
<dbReference type="InterPro" id="IPR002376">
    <property type="entry name" value="Formyl_transf_N"/>
</dbReference>
<name>A0ABT2WHU5_9BACI</name>
<evidence type="ECO:0000256" key="2">
    <source>
        <dbReference type="ARBA" id="ARBA00022679"/>
    </source>
</evidence>
<sequence length="188" mass="20995">MKRIAIFASGNGSNFQAIVDAVKTGELKAEISLLVSDKPEAYCVKRAEKENIPCFTFDPKRFKNKEVYEKMILKKLEEYNIDFIALAGYMRLVGPTLLNPFEGRIVNIHPSLLPNFPGKDAIGQALAAGVSKTGVTVHYVDEGMDTGQVIEQRSVEVVDGETHDSLQQKIQKIEHQLYPFVLNKLLNT</sequence>
<keyword evidence="3 6" id="KW-0658">Purine biosynthesis</keyword>
<feature type="site" description="Raises pKa of active site His" evidence="6">
    <location>
        <position position="145"/>
    </location>
</feature>
<dbReference type="GO" id="GO:0004644">
    <property type="term" value="F:phosphoribosylglycinamide formyltransferase activity"/>
    <property type="evidence" value="ECO:0007669"/>
    <property type="project" value="UniProtKB-EC"/>
</dbReference>
<comment type="caution">
    <text evidence="8">The sequence shown here is derived from an EMBL/GenBank/DDBJ whole genome shotgun (WGS) entry which is preliminary data.</text>
</comment>
<evidence type="ECO:0000256" key="4">
    <source>
        <dbReference type="ARBA" id="ARBA00038440"/>
    </source>
</evidence>
<evidence type="ECO:0000256" key="3">
    <source>
        <dbReference type="ARBA" id="ARBA00022755"/>
    </source>
</evidence>
<evidence type="ECO:0000313" key="8">
    <source>
        <dbReference type="EMBL" id="MCU9594239.1"/>
    </source>
</evidence>
<dbReference type="NCBIfam" id="TIGR00639">
    <property type="entry name" value="PurN"/>
    <property type="match status" value="1"/>
</dbReference>
<feature type="active site" description="Proton donor" evidence="6">
    <location>
        <position position="109"/>
    </location>
</feature>
<evidence type="ECO:0000256" key="5">
    <source>
        <dbReference type="ARBA" id="ARBA00047664"/>
    </source>
</evidence>
<dbReference type="EMBL" id="JAOUSE010000016">
    <property type="protein sequence ID" value="MCU9594239.1"/>
    <property type="molecule type" value="Genomic_DNA"/>
</dbReference>
<dbReference type="PANTHER" id="PTHR43369">
    <property type="entry name" value="PHOSPHORIBOSYLGLYCINAMIDE FORMYLTRANSFERASE"/>
    <property type="match status" value="1"/>
</dbReference>
<dbReference type="RefSeq" id="WP_173657862.1">
    <property type="nucleotide sequence ID" value="NZ_JAOUSE010000016.1"/>
</dbReference>
<evidence type="ECO:0000256" key="6">
    <source>
        <dbReference type="HAMAP-Rule" id="MF_01930"/>
    </source>
</evidence>
<dbReference type="InterPro" id="IPR004607">
    <property type="entry name" value="GART"/>
</dbReference>
<feature type="binding site" evidence="6">
    <location>
        <begin position="90"/>
        <end position="93"/>
    </location>
    <ligand>
        <name>(6R)-10-formyltetrahydrofolate</name>
        <dbReference type="ChEBI" id="CHEBI:195366"/>
    </ligand>
</feature>
<gene>
    <name evidence="6 8" type="primary">purN</name>
    <name evidence="8" type="ORF">OEV82_07190</name>
</gene>
<feature type="binding site" evidence="6">
    <location>
        <position position="65"/>
    </location>
    <ligand>
        <name>(6R)-10-formyltetrahydrofolate</name>
        <dbReference type="ChEBI" id="CHEBI:195366"/>
    </ligand>
</feature>
<dbReference type="Pfam" id="PF00551">
    <property type="entry name" value="Formyl_trans_N"/>
    <property type="match status" value="1"/>
</dbReference>
<dbReference type="CDD" id="cd08645">
    <property type="entry name" value="FMT_core_GART"/>
    <property type="match status" value="1"/>
</dbReference>
<feature type="binding site" evidence="6">
    <location>
        <position position="107"/>
    </location>
    <ligand>
        <name>(6R)-10-formyltetrahydrofolate</name>
        <dbReference type="ChEBI" id="CHEBI:195366"/>
    </ligand>
</feature>
<feature type="domain" description="Formyl transferase N-terminal" evidence="7">
    <location>
        <begin position="2"/>
        <end position="181"/>
    </location>
</feature>
<comment type="pathway">
    <text evidence="1 6">Purine metabolism; IMP biosynthesis via de novo pathway; N(2)-formyl-N(1)-(5-phospho-D-ribosyl)glycinamide from N(1)-(5-phospho-D-ribosyl)glycinamide (10-formyl THF route): step 1/1.</text>
</comment>
<comment type="catalytic activity">
    <reaction evidence="5 6">
        <text>N(1)-(5-phospho-beta-D-ribosyl)glycinamide + (6R)-10-formyltetrahydrofolate = N(2)-formyl-N(1)-(5-phospho-beta-D-ribosyl)glycinamide + (6S)-5,6,7,8-tetrahydrofolate + H(+)</text>
        <dbReference type="Rhea" id="RHEA:15053"/>
        <dbReference type="ChEBI" id="CHEBI:15378"/>
        <dbReference type="ChEBI" id="CHEBI:57453"/>
        <dbReference type="ChEBI" id="CHEBI:143788"/>
        <dbReference type="ChEBI" id="CHEBI:147286"/>
        <dbReference type="ChEBI" id="CHEBI:195366"/>
        <dbReference type="EC" id="2.1.2.2"/>
    </reaction>
</comment>
<dbReference type="PANTHER" id="PTHR43369:SF2">
    <property type="entry name" value="PHOSPHORIBOSYLGLYCINAMIDE FORMYLTRANSFERASE"/>
    <property type="match status" value="1"/>
</dbReference>
<feature type="binding site" evidence="6">
    <location>
        <begin position="12"/>
        <end position="14"/>
    </location>
    <ligand>
        <name>N(1)-(5-phospho-beta-D-ribosyl)glycinamide</name>
        <dbReference type="ChEBI" id="CHEBI:143788"/>
    </ligand>
</feature>
<accession>A0ABT2WHU5</accession>
<keyword evidence="2 6" id="KW-0808">Transferase</keyword>